<sequence length="49" mass="5383">MARFPKPFGQAFFAICVFLCPIYGVSSDSNKDTVGEEGGLWTRVFHAKG</sequence>
<organism evidence="2 3">
    <name type="scientific">Araneus ventricosus</name>
    <name type="common">Orbweaver spider</name>
    <name type="synonym">Epeira ventricosa</name>
    <dbReference type="NCBI Taxonomy" id="182803"/>
    <lineage>
        <taxon>Eukaryota</taxon>
        <taxon>Metazoa</taxon>
        <taxon>Ecdysozoa</taxon>
        <taxon>Arthropoda</taxon>
        <taxon>Chelicerata</taxon>
        <taxon>Arachnida</taxon>
        <taxon>Araneae</taxon>
        <taxon>Araneomorphae</taxon>
        <taxon>Entelegynae</taxon>
        <taxon>Araneoidea</taxon>
        <taxon>Araneidae</taxon>
        <taxon>Araneus</taxon>
    </lineage>
</organism>
<feature type="non-terminal residue" evidence="2">
    <location>
        <position position="49"/>
    </location>
</feature>
<evidence type="ECO:0000256" key="1">
    <source>
        <dbReference type="SAM" id="SignalP"/>
    </source>
</evidence>
<evidence type="ECO:0000313" key="3">
    <source>
        <dbReference type="Proteomes" id="UP000499080"/>
    </source>
</evidence>
<name>A0A4Y2CWI4_ARAVE</name>
<feature type="chain" id="PRO_5021226245" evidence="1">
    <location>
        <begin position="28"/>
        <end position="49"/>
    </location>
</feature>
<comment type="caution">
    <text evidence="2">The sequence shown here is derived from an EMBL/GenBank/DDBJ whole genome shotgun (WGS) entry which is preliminary data.</text>
</comment>
<keyword evidence="3" id="KW-1185">Reference proteome</keyword>
<reference evidence="2 3" key="1">
    <citation type="journal article" date="2019" name="Sci. Rep.">
        <title>Orb-weaving spider Araneus ventricosus genome elucidates the spidroin gene catalogue.</title>
        <authorList>
            <person name="Kono N."/>
            <person name="Nakamura H."/>
            <person name="Ohtoshi R."/>
            <person name="Moran D.A.P."/>
            <person name="Shinohara A."/>
            <person name="Yoshida Y."/>
            <person name="Fujiwara M."/>
            <person name="Mori M."/>
            <person name="Tomita M."/>
            <person name="Arakawa K."/>
        </authorList>
    </citation>
    <scope>NUCLEOTIDE SEQUENCE [LARGE SCALE GENOMIC DNA]</scope>
</reference>
<dbReference type="AlphaFoldDB" id="A0A4Y2CWI4"/>
<gene>
    <name evidence="2" type="ORF">AVEN_108677_1</name>
</gene>
<protein>
    <submittedName>
        <fullName evidence="2">Uncharacterized protein</fullName>
    </submittedName>
</protein>
<dbReference type="EMBL" id="BGPR01240566">
    <property type="protein sequence ID" value="GBM08094.1"/>
    <property type="molecule type" value="Genomic_DNA"/>
</dbReference>
<proteinExistence type="predicted"/>
<keyword evidence="1" id="KW-0732">Signal</keyword>
<accession>A0A4Y2CWI4</accession>
<evidence type="ECO:0000313" key="2">
    <source>
        <dbReference type="EMBL" id="GBM08094.1"/>
    </source>
</evidence>
<dbReference type="Proteomes" id="UP000499080">
    <property type="component" value="Unassembled WGS sequence"/>
</dbReference>
<feature type="signal peptide" evidence="1">
    <location>
        <begin position="1"/>
        <end position="27"/>
    </location>
</feature>